<dbReference type="PATRIC" id="fig|1319815.3.peg.1425"/>
<dbReference type="Proteomes" id="UP000017081">
    <property type="component" value="Unassembled WGS sequence"/>
</dbReference>
<gene>
    <name evidence="7" type="ORF">HMPREF0202_01480</name>
</gene>
<comment type="caution">
    <text evidence="7">The sequence shown here is derived from an EMBL/GenBank/DDBJ whole genome shotgun (WGS) entry which is preliminary data.</text>
</comment>
<evidence type="ECO:0008006" key="9">
    <source>
        <dbReference type="Google" id="ProtNLM"/>
    </source>
</evidence>
<dbReference type="HOGENOM" id="CLU_048409_1_0_0"/>
<comment type="catalytic activity">
    <reaction evidence="6">
        <text>apo-[citrate lyase ACP] + 2'-(5''-triphospho-alpha-D-ribosyl)-3'-dephospho-CoA = holo-[citrate lyase ACP] + diphosphate</text>
        <dbReference type="Rhea" id="RHEA:16333"/>
        <dbReference type="Rhea" id="RHEA-COMP:10157"/>
        <dbReference type="Rhea" id="RHEA-COMP:10158"/>
        <dbReference type="ChEBI" id="CHEBI:29999"/>
        <dbReference type="ChEBI" id="CHEBI:33019"/>
        <dbReference type="ChEBI" id="CHEBI:61378"/>
        <dbReference type="ChEBI" id="CHEBI:82683"/>
        <dbReference type="EC" id="2.7.7.61"/>
    </reaction>
</comment>
<proteinExistence type="predicted"/>
<dbReference type="Pfam" id="PF03802">
    <property type="entry name" value="CitX"/>
    <property type="match status" value="1"/>
</dbReference>
<reference evidence="7 8" key="1">
    <citation type="submission" date="2013-08" db="EMBL/GenBank/DDBJ databases">
        <authorList>
            <person name="Weinstock G."/>
            <person name="Sodergren E."/>
            <person name="Wylie T."/>
            <person name="Fulton L."/>
            <person name="Fulton R."/>
            <person name="Fronick C."/>
            <person name="O'Laughlin M."/>
            <person name="Godfrey J."/>
            <person name="Miner T."/>
            <person name="Herter B."/>
            <person name="Appelbaum E."/>
            <person name="Cordes M."/>
            <person name="Lek S."/>
            <person name="Wollam A."/>
            <person name="Pepin K.H."/>
            <person name="Palsikar V.B."/>
            <person name="Mitreva M."/>
            <person name="Wilson R.K."/>
        </authorList>
    </citation>
    <scope>NUCLEOTIDE SEQUENCE [LARGE SCALE GENOMIC DNA]</scope>
    <source>
        <strain evidence="7 8">ATCC BAA-474</strain>
    </source>
</reference>
<dbReference type="AlphaFoldDB" id="U7VAG7"/>
<keyword evidence="8" id="KW-1185">Reference proteome</keyword>
<protein>
    <recommendedName>
        <fullName evidence="9">Triphosphoribosyl-dephospho-CoA synthase</fullName>
    </recommendedName>
</protein>
<dbReference type="eggNOG" id="COG3697">
    <property type="taxonomic scope" value="Bacteria"/>
</dbReference>
<dbReference type="STRING" id="1319815.HMPREF0202_01480"/>
<dbReference type="GO" id="GO:0050519">
    <property type="term" value="F:holo-citrate lyase synthase activity"/>
    <property type="evidence" value="ECO:0007669"/>
    <property type="project" value="UniProtKB-EC"/>
</dbReference>
<dbReference type="Gene3D" id="1.10.4200.10">
    <property type="entry name" value="Triphosphoribosyl-dephospho-CoA protein"/>
    <property type="match status" value="2"/>
</dbReference>
<keyword evidence="3" id="KW-0548">Nucleotidyltransferase</keyword>
<evidence type="ECO:0000256" key="1">
    <source>
        <dbReference type="ARBA" id="ARBA00001210"/>
    </source>
</evidence>
<dbReference type="PANTHER" id="PTHR30201:SF2">
    <property type="entry name" value="2-(5''-TRIPHOSPHORIBOSYL)-3'-DEPHOSPHOCOENZYME-A SYNTHASE"/>
    <property type="match status" value="1"/>
</dbReference>
<evidence type="ECO:0000256" key="5">
    <source>
        <dbReference type="ARBA" id="ARBA00022840"/>
    </source>
</evidence>
<evidence type="ECO:0000256" key="4">
    <source>
        <dbReference type="ARBA" id="ARBA00022741"/>
    </source>
</evidence>
<keyword evidence="2" id="KW-0808">Transferase</keyword>
<evidence type="ECO:0000256" key="2">
    <source>
        <dbReference type="ARBA" id="ARBA00022679"/>
    </source>
</evidence>
<comment type="catalytic activity">
    <reaction evidence="1">
        <text>3'-dephospho-CoA + ATP = 2'-(5''-triphospho-alpha-D-ribosyl)-3'-dephospho-CoA + adenine</text>
        <dbReference type="Rhea" id="RHEA:15117"/>
        <dbReference type="ChEBI" id="CHEBI:16708"/>
        <dbReference type="ChEBI" id="CHEBI:30616"/>
        <dbReference type="ChEBI" id="CHEBI:57328"/>
        <dbReference type="ChEBI" id="CHEBI:61378"/>
        <dbReference type="EC" id="2.4.2.52"/>
    </reaction>
</comment>
<dbReference type="GO" id="GO:0046917">
    <property type="term" value="F:triphosphoribosyl-dephospho-CoA synthase activity"/>
    <property type="evidence" value="ECO:0007669"/>
    <property type="project" value="UniProtKB-EC"/>
</dbReference>
<name>U7VAG7_9FUSO</name>
<dbReference type="PANTHER" id="PTHR30201">
    <property type="entry name" value="TRIPHOSPHORIBOSYL-DEPHOSPHO-COA SYNTHASE"/>
    <property type="match status" value="1"/>
</dbReference>
<evidence type="ECO:0000256" key="6">
    <source>
        <dbReference type="ARBA" id="ARBA00048574"/>
    </source>
</evidence>
<dbReference type="GO" id="GO:0005524">
    <property type="term" value="F:ATP binding"/>
    <property type="evidence" value="ECO:0007669"/>
    <property type="project" value="UniProtKB-KW"/>
</dbReference>
<evidence type="ECO:0000313" key="7">
    <source>
        <dbReference type="EMBL" id="ERT68672.1"/>
    </source>
</evidence>
<evidence type="ECO:0000256" key="3">
    <source>
        <dbReference type="ARBA" id="ARBA00022695"/>
    </source>
</evidence>
<dbReference type="Pfam" id="PF01874">
    <property type="entry name" value="CitG"/>
    <property type="match status" value="1"/>
</dbReference>
<evidence type="ECO:0000313" key="8">
    <source>
        <dbReference type="Proteomes" id="UP000017081"/>
    </source>
</evidence>
<keyword evidence="4" id="KW-0547">Nucleotide-binding</keyword>
<dbReference type="InterPro" id="IPR002736">
    <property type="entry name" value="CitG"/>
</dbReference>
<accession>U7VAG7</accession>
<organism evidence="7 8">
    <name type="scientific">Cetobacterium somerae ATCC BAA-474</name>
    <dbReference type="NCBI Taxonomy" id="1319815"/>
    <lineage>
        <taxon>Bacteria</taxon>
        <taxon>Fusobacteriati</taxon>
        <taxon>Fusobacteriota</taxon>
        <taxon>Fusobacteriia</taxon>
        <taxon>Fusobacteriales</taxon>
        <taxon>Fusobacteriaceae</taxon>
        <taxon>Cetobacterium</taxon>
    </lineage>
</organism>
<dbReference type="GO" id="GO:0051191">
    <property type="term" value="P:prosthetic group biosynthetic process"/>
    <property type="evidence" value="ECO:0007669"/>
    <property type="project" value="InterPro"/>
</dbReference>
<dbReference type="RefSeq" id="WP_023051018.1">
    <property type="nucleotide sequence ID" value="NZ_CP173065.2"/>
</dbReference>
<dbReference type="EMBL" id="AXZF01000054">
    <property type="protein sequence ID" value="ERT68672.1"/>
    <property type="molecule type" value="Genomic_DNA"/>
</dbReference>
<dbReference type="InterPro" id="IPR005551">
    <property type="entry name" value="CitX"/>
</dbReference>
<keyword evidence="5" id="KW-0067">ATP-binding</keyword>
<sequence>MFNLEEFLLMREKRVEIQNEVIENFKNPILVLRANYPGEEKNSFVAKYIVEIIKDEILEIFNSQIIYSKKIESIEGPTYIYSINYSGKNIKKIAMEIEESHILGRCVDIDVFDNNGYPFSRKDFGGEKRQCLLCNDMAFVCTRTKKHTQKDVQIAIEKRLEEYLNSERNKIEIMDSFSNLALKSIILEVSASPSFGLVSPHTNGSHEDMDFFTFIDSGFSLNSYFKKVVNAGYSPLSVDLIFKKIRFMGKVAENDMFLATHNVNTHKGMIFLMGITAALSAKAKYENLLFNDISSLIKDMCRDILKDFNDIHKKSSLTHGEKLYIKHGVVGVRGIVKNGLDIIFNNSVEIFEKSLVSGEHINSAMIRTLIFLMSNLEDTTILHRHDIEILNFVKLKAKDLHLKFDNNSLDINLLTEIEKEFIEKRISPGGAADLLAITMFLYFIKPYF</sequence>
<dbReference type="NCBIfam" id="TIGR03124">
    <property type="entry name" value="citrate_citX"/>
    <property type="match status" value="1"/>
</dbReference>
<dbReference type="eggNOG" id="COG1767">
    <property type="taxonomic scope" value="Bacteria"/>
</dbReference>